<dbReference type="EMBL" id="JAENHP010000002">
    <property type="protein sequence ID" value="MBM2615739.1"/>
    <property type="molecule type" value="Genomic_DNA"/>
</dbReference>
<dbReference type="PANTHER" id="PTHR46082">
    <property type="entry name" value="ATP/GTP-BINDING PROTEIN-RELATED"/>
    <property type="match status" value="1"/>
</dbReference>
<dbReference type="SUPFAM" id="SSF52540">
    <property type="entry name" value="P-loop containing nucleoside triphosphate hydrolases"/>
    <property type="match status" value="1"/>
</dbReference>
<dbReference type="InterPro" id="IPR045555">
    <property type="entry name" value="VMAP-M0"/>
</dbReference>
<comment type="caution">
    <text evidence="3">The sequence shown here is derived from an EMBL/GenBank/DDBJ whole genome shotgun (WGS) entry which is preliminary data.</text>
</comment>
<dbReference type="Pfam" id="PF13424">
    <property type="entry name" value="TPR_12"/>
    <property type="match status" value="2"/>
</dbReference>
<feature type="domain" description="NB-ARC" evidence="1">
    <location>
        <begin position="587"/>
        <end position="739"/>
    </location>
</feature>
<dbReference type="InterPro" id="IPR053137">
    <property type="entry name" value="NLR-like"/>
</dbReference>
<reference evidence="3 4" key="1">
    <citation type="submission" date="2021-01" db="EMBL/GenBank/DDBJ databases">
        <title>Actinoplanes sp. nov. LDG1-06 isolated from lichen.</title>
        <authorList>
            <person name="Saeng-In P."/>
            <person name="Phongsopitanun W."/>
            <person name="Kanchanasin P."/>
            <person name="Yuki M."/>
            <person name="Kudo T."/>
            <person name="Ohkuma M."/>
            <person name="Tanasupawat S."/>
        </authorList>
    </citation>
    <scope>NUCLEOTIDE SEQUENCE [LARGE SCALE GENOMIC DNA]</scope>
    <source>
        <strain evidence="3 4">LDG1-06</strain>
    </source>
</reference>
<dbReference type="SUPFAM" id="SSF48452">
    <property type="entry name" value="TPR-like"/>
    <property type="match status" value="2"/>
</dbReference>
<keyword evidence="4" id="KW-1185">Reference proteome</keyword>
<evidence type="ECO:0000259" key="2">
    <source>
        <dbReference type="Pfam" id="PF19916"/>
    </source>
</evidence>
<dbReference type="CDD" id="cd03801">
    <property type="entry name" value="GT4_PimA-like"/>
    <property type="match status" value="1"/>
</dbReference>
<organism evidence="3 4">
    <name type="scientific">Paractinoplanes ovalisporus</name>
    <dbReference type="NCBI Taxonomy" id="2810368"/>
    <lineage>
        <taxon>Bacteria</taxon>
        <taxon>Bacillati</taxon>
        <taxon>Actinomycetota</taxon>
        <taxon>Actinomycetes</taxon>
        <taxon>Micromonosporales</taxon>
        <taxon>Micromonosporaceae</taxon>
        <taxon>Paractinoplanes</taxon>
    </lineage>
</organism>
<evidence type="ECO:0000313" key="3">
    <source>
        <dbReference type="EMBL" id="MBM2615739.1"/>
    </source>
</evidence>
<dbReference type="Gene3D" id="1.25.40.10">
    <property type="entry name" value="Tetratricopeptide repeat domain"/>
    <property type="match status" value="2"/>
</dbReference>
<dbReference type="SUPFAM" id="SSF53756">
    <property type="entry name" value="UDP-Glycosyltransferase/glycogen phosphorylase"/>
    <property type="match status" value="1"/>
</dbReference>
<dbReference type="InterPro" id="IPR011990">
    <property type="entry name" value="TPR-like_helical_dom_sf"/>
</dbReference>
<feature type="domain" description="vWA-MoxR associated protein middle region 0" evidence="2">
    <location>
        <begin position="424"/>
        <end position="510"/>
    </location>
</feature>
<gene>
    <name evidence="3" type="ORF">JIG36_09250</name>
</gene>
<dbReference type="InterPro" id="IPR002182">
    <property type="entry name" value="NB-ARC"/>
</dbReference>
<dbReference type="Gene3D" id="3.40.50.2000">
    <property type="entry name" value="Glycogen Phosphorylase B"/>
    <property type="match status" value="1"/>
</dbReference>
<dbReference type="Pfam" id="PF19916">
    <property type="entry name" value="VMAP-M0"/>
    <property type="match status" value="1"/>
</dbReference>
<dbReference type="InterPro" id="IPR027417">
    <property type="entry name" value="P-loop_NTPase"/>
</dbReference>
<proteinExistence type="predicted"/>
<dbReference type="RefSeq" id="WP_203375596.1">
    <property type="nucleotide sequence ID" value="NZ_JAENHP010000002.1"/>
</dbReference>
<evidence type="ECO:0000313" key="4">
    <source>
        <dbReference type="Proteomes" id="UP000632138"/>
    </source>
</evidence>
<accession>A0ABS2A918</accession>
<evidence type="ECO:0000259" key="1">
    <source>
        <dbReference type="Pfam" id="PF00931"/>
    </source>
</evidence>
<dbReference type="NCBIfam" id="NF040586">
    <property type="entry name" value="FxSxx_TPR"/>
    <property type="match status" value="1"/>
</dbReference>
<name>A0ABS2A918_9ACTN</name>
<protein>
    <submittedName>
        <fullName evidence="3">Tetratricopeptide repeat protein</fullName>
    </submittedName>
</protein>
<dbReference type="Pfam" id="PF13374">
    <property type="entry name" value="TPR_10"/>
    <property type="match status" value="3"/>
</dbReference>
<sequence>MSRRTDQHHVLAVCTEWDSGRGGITTFNRQLCLALAQQGAEVVCLVVAATEVETRQAERAGVTLIDAQANGEPTEALALARKPALPAGFSPTIIIGYSRLTGPSAKALHEDHFPEARRLHIVHMSPDEIEWHKLDRVDDASTRAEARAEEELRLSRTAHRVVAVGPRIFHRLQNDLAPVEITPLQLEPGFDGDGADRAVKLTPAGLCRILLFGRLEDHNLKGLDIAAQAMGQALRWRGGRPGPEIEFVVRGAPASAGAKLRERVQEWAQLPSLNVVVRPYTAHVERLSADLRRASLVLMPSRAEGFGLVGVEAITAGTPALISSTSGLGMLLDGMLAPDDAQRIAVEMAGNGDDLIDRWARAIDAVLRDRDAAFRRAAETRSQLATRKTWAEAAQKLLGSVEPPDRPEPTPGVFSVTEEQRNSLVVQLAAAGPVALSKAYSLVDPNAAAPDWNDLRAATLALEQLPAAPGELPRLFIFVEQVAHQRDRSEFKALHEWLDQAGSAAGLDQEGLRFICLQARQRYSAIGPERLVENRTLAGEINPPNGDLVSETTPVLETVPPGRGVIDNRQHIRGNIPIRNPDFTGREDLLDSLRRTLVESSKASVLPRALHGLGGVGKTQLALEYVYRYADQYDLIWWIPAEQKSLALTSLANLCDELGLTQNLDQQQTADAVLRALSNSSMSWLLVFNNADNPDDILPLVPSAGGHVIITSRNEEWKRSSKTIEVNVFARAESVALLRTRSDDISVDDADRLAATLGDLPLALDQARYWQAATGMRVDEYLDLFDTHARELMSEGKPPWYPTTVAAFVSLAFERLRNANPALAQLLELFAFLGAEPLSVGMLRRAREAAISDPLLPVIREPIRLSRTIRDLRKYGLAKVDADQRIQVHRLVQLVLREELSPELLEKSQENVQRIFAAANPAQPDDTRRYGQVYQEIGPHVLAADLVNSQIDGARQVVLDQIRYLWVIGDYEGSRRLGELAADTWSVATGEGVGLEGELTLLAKRHLANALRDLGERERARRLDEEVYRSLEASPYFGPEHEHTLAAAMSVAVDLRVAGKYREALAIDELNVARHREVFGDEDEQTLRARSNSAVNQRILGDFAGALAVDEELVDGWRQTVGEDDPRYIFSVVNLALDLNGRGRYAEALESLNRVFTRYRQQLGSGHVLVLGASRALSVALRKTGQYNSALPWAEENFLECESRLGPNHERTLAAAMTFANTLRVNGRLVEAREQAASAIRRYGVTFGTRHPLALAAQSNLAVIYRALGEIREARRIGESVLDDMIQLLGAHHGYTLCAASGVANDRVLAHDTNGARALSVQTLDISREVRGEHHPYTLSCAINAALDLQATGQEANGLALFDATIADFAEVLGASHPETVDAGRFKRAECDIEPPPT</sequence>
<dbReference type="Pfam" id="PF20706">
    <property type="entry name" value="GT4-conflict"/>
    <property type="match status" value="1"/>
</dbReference>
<dbReference type="Gene3D" id="3.40.50.300">
    <property type="entry name" value="P-loop containing nucleotide triphosphate hydrolases"/>
    <property type="match status" value="1"/>
</dbReference>
<dbReference type="PANTHER" id="PTHR46082:SF6">
    <property type="entry name" value="AAA+ ATPASE DOMAIN-CONTAINING PROTEIN-RELATED"/>
    <property type="match status" value="1"/>
</dbReference>
<dbReference type="Proteomes" id="UP000632138">
    <property type="component" value="Unassembled WGS sequence"/>
</dbReference>
<dbReference type="Pfam" id="PF00931">
    <property type="entry name" value="NB-ARC"/>
    <property type="match status" value="1"/>
</dbReference>